<evidence type="ECO:0000256" key="5">
    <source>
        <dbReference type="SAM" id="MobiDB-lite"/>
    </source>
</evidence>
<evidence type="ECO:0000259" key="6">
    <source>
        <dbReference type="PROSITE" id="PS51265"/>
    </source>
</evidence>
<dbReference type="GO" id="GO:1901987">
    <property type="term" value="P:regulation of cell cycle phase transition"/>
    <property type="evidence" value="ECO:0007669"/>
    <property type="project" value="TreeGrafter"/>
</dbReference>
<protein>
    <recommendedName>
        <fullName evidence="6">DBF4-type domain-containing protein</fullName>
    </recommendedName>
</protein>
<dbReference type="SMART" id="SM00586">
    <property type="entry name" value="ZnF_DBF"/>
    <property type="match status" value="1"/>
</dbReference>
<feature type="region of interest" description="Disordered" evidence="5">
    <location>
        <begin position="1"/>
        <end position="55"/>
    </location>
</feature>
<feature type="compositionally biased region" description="Basic and acidic residues" evidence="5">
    <location>
        <begin position="582"/>
        <end position="601"/>
    </location>
</feature>
<dbReference type="FunFam" id="6.10.250.3410:FF:000001">
    <property type="entry name" value="Protein DBF4 homolog A"/>
    <property type="match status" value="1"/>
</dbReference>
<dbReference type="PANTHER" id="PTHR15375">
    <property type="entry name" value="ACTIVATOR OF S-PHASE KINASE-RELATED"/>
    <property type="match status" value="1"/>
</dbReference>
<gene>
    <name evidence="7" type="ORF">B9Z65_7514</name>
</gene>
<comment type="caution">
    <text evidence="7">The sequence shown here is derived from an EMBL/GenBank/DDBJ whole genome shotgun (WGS) entry which is preliminary data.</text>
</comment>
<feature type="region of interest" description="Disordered" evidence="5">
    <location>
        <begin position="525"/>
        <end position="545"/>
    </location>
</feature>
<dbReference type="GO" id="GO:0003676">
    <property type="term" value="F:nucleic acid binding"/>
    <property type="evidence" value="ECO:0007669"/>
    <property type="project" value="InterPro"/>
</dbReference>
<dbReference type="InterPro" id="IPR055116">
    <property type="entry name" value="DBF4_BRCT"/>
</dbReference>
<dbReference type="InterPro" id="IPR051590">
    <property type="entry name" value="Replication_Regulatory_Kinase"/>
</dbReference>
<feature type="domain" description="DBF4-type" evidence="6">
    <location>
        <begin position="616"/>
        <end position="665"/>
    </location>
</feature>
<reference evidence="7 8" key="1">
    <citation type="submission" date="2017-05" db="EMBL/GenBank/DDBJ databases">
        <title>Draft genome sequence of Elsinoe australis.</title>
        <authorList>
            <person name="Cheng Q."/>
        </authorList>
    </citation>
    <scope>NUCLEOTIDE SEQUENCE [LARGE SCALE GENOMIC DNA]</scope>
    <source>
        <strain evidence="7 8">NL1</strain>
    </source>
</reference>
<feature type="compositionally biased region" description="Basic residues" evidence="5">
    <location>
        <begin position="602"/>
        <end position="614"/>
    </location>
</feature>
<sequence length="669" mass="75423">MASGRIPLASNQNAVNSPYRGLAPIGGKRTRAQTEVNREPIQGQPPAKRQVVDLTHDENVAPRTLTRQSQLLKDAELKLFSRRQGSRPPTPLEAKLLAAKGVKIPPPQPQVEEVSPEPARQKTAESLDNIRQWQKHYKKAFPSFVFFFDNVPEDTHRKISHYLEKLHAREEKFFSRAVTHVVTTRPIPTGKSDPSSKDAYHDTSKSTQQKTIDPALLNRNPDAALSGAQRRTTDLLDANLQSRMPYGNQPAEHRRQSEQNQNILYKAREWDQKIWALEKLLRILNTLFSNDTGEQPSANLPRSHATANLAGRQNKEADLERLLRNEKISGPADRDMTVAAPDQVQFRGYYIYIHDMDERYRPTMIRDYPKVAKKEDGKWPQLKVSGIGRCPWIEDHSYAKRVMAEERRQEAEQAKRKEAASAPRTRTRAAAESDMKQTVLAERQANLRRSPRKLAPEEKTKPLDPPKVPASRQNSAASADGMPPLFGSAQVSKRSQTRYIGGEPVASGVQPSNITSAIRSQAISSTAISSTAPGGRVGTSKELQTLKRKVLERGATVTSGSSYMNDVRAALNGDAPRASKRKANDALEDIREEGIDEEPRPRKAQPPRQVKKIVHRDPKPGYCENCRDKFEDFEEHCQSRKHRKFALDANNWTELDKLLAQLKRPRKDV</sequence>
<organism evidence="7 8">
    <name type="scientific">Elsinoe australis</name>
    <dbReference type="NCBI Taxonomy" id="40998"/>
    <lineage>
        <taxon>Eukaryota</taxon>
        <taxon>Fungi</taxon>
        <taxon>Dikarya</taxon>
        <taxon>Ascomycota</taxon>
        <taxon>Pezizomycotina</taxon>
        <taxon>Dothideomycetes</taxon>
        <taxon>Dothideomycetidae</taxon>
        <taxon>Myriangiales</taxon>
        <taxon>Elsinoaceae</taxon>
        <taxon>Elsinoe</taxon>
    </lineage>
</organism>
<dbReference type="InterPro" id="IPR038545">
    <property type="entry name" value="Znf_DBF_sf"/>
</dbReference>
<dbReference type="Gene3D" id="6.10.250.3410">
    <property type="entry name" value="DBF zinc finger"/>
    <property type="match status" value="1"/>
</dbReference>
<accession>A0A2P7YCG4</accession>
<feature type="region of interest" description="Disordered" evidence="5">
    <location>
        <begin position="406"/>
        <end position="496"/>
    </location>
</feature>
<feature type="compositionally biased region" description="Basic and acidic residues" evidence="5">
    <location>
        <begin position="454"/>
        <end position="464"/>
    </location>
</feature>
<evidence type="ECO:0000256" key="1">
    <source>
        <dbReference type="ARBA" id="ARBA00022723"/>
    </source>
</evidence>
<dbReference type="OrthoDB" id="21380at2759"/>
<dbReference type="GO" id="GO:0010571">
    <property type="term" value="P:positive regulation of nuclear cell cycle DNA replication"/>
    <property type="evidence" value="ECO:0007669"/>
    <property type="project" value="TreeGrafter"/>
</dbReference>
<evidence type="ECO:0000313" key="7">
    <source>
        <dbReference type="EMBL" id="PSK33627.1"/>
    </source>
</evidence>
<evidence type="ECO:0000256" key="4">
    <source>
        <dbReference type="PROSITE-ProRule" id="PRU00600"/>
    </source>
</evidence>
<dbReference type="Pfam" id="PF22437">
    <property type="entry name" value="DBF4_BRCT"/>
    <property type="match status" value="1"/>
</dbReference>
<dbReference type="InterPro" id="IPR036420">
    <property type="entry name" value="BRCT_dom_sf"/>
</dbReference>
<dbReference type="Gene3D" id="3.40.50.10190">
    <property type="entry name" value="BRCT domain"/>
    <property type="match status" value="2"/>
</dbReference>
<dbReference type="EMBL" id="NHZQ01000448">
    <property type="protein sequence ID" value="PSK33627.1"/>
    <property type="molecule type" value="Genomic_DNA"/>
</dbReference>
<dbReference type="PROSITE" id="PS51265">
    <property type="entry name" value="ZF_DBF4"/>
    <property type="match status" value="1"/>
</dbReference>
<dbReference type="InterPro" id="IPR013939">
    <property type="entry name" value="Regulatory_Dfp1/Him1"/>
</dbReference>
<keyword evidence="8" id="KW-1185">Reference proteome</keyword>
<keyword evidence="3" id="KW-0862">Zinc</keyword>
<feature type="region of interest" description="Disordered" evidence="5">
    <location>
        <begin position="569"/>
        <end position="618"/>
    </location>
</feature>
<dbReference type="Pfam" id="PF07535">
    <property type="entry name" value="zf-DBF"/>
    <property type="match status" value="1"/>
</dbReference>
<dbReference type="STRING" id="40998.A0A2P7YCG4"/>
<dbReference type="Pfam" id="PF08630">
    <property type="entry name" value="Dfp1_Him1_M"/>
    <property type="match status" value="1"/>
</dbReference>
<dbReference type="GO" id="GO:0008270">
    <property type="term" value="F:zinc ion binding"/>
    <property type="evidence" value="ECO:0007669"/>
    <property type="project" value="UniProtKB-KW"/>
</dbReference>
<name>A0A2P7YCG4_9PEZI</name>
<evidence type="ECO:0000256" key="2">
    <source>
        <dbReference type="ARBA" id="ARBA00022771"/>
    </source>
</evidence>
<feature type="region of interest" description="Disordered" evidence="5">
    <location>
        <begin position="184"/>
        <end position="219"/>
    </location>
</feature>
<feature type="compositionally biased region" description="Basic and acidic residues" evidence="5">
    <location>
        <begin position="194"/>
        <end position="204"/>
    </location>
</feature>
<dbReference type="AlphaFoldDB" id="A0A2P7YCG4"/>
<dbReference type="Proteomes" id="UP000243723">
    <property type="component" value="Unassembled WGS sequence"/>
</dbReference>
<dbReference type="InterPro" id="IPR006572">
    <property type="entry name" value="Znf_DBF"/>
</dbReference>
<proteinExistence type="predicted"/>
<dbReference type="GO" id="GO:0043539">
    <property type="term" value="F:protein serine/threonine kinase activator activity"/>
    <property type="evidence" value="ECO:0007669"/>
    <property type="project" value="TreeGrafter"/>
</dbReference>
<dbReference type="GO" id="GO:0031431">
    <property type="term" value="C:Dbf4-dependent protein kinase complex"/>
    <property type="evidence" value="ECO:0007669"/>
    <property type="project" value="TreeGrafter"/>
</dbReference>
<evidence type="ECO:0000313" key="8">
    <source>
        <dbReference type="Proteomes" id="UP000243723"/>
    </source>
</evidence>
<dbReference type="CDD" id="cd00027">
    <property type="entry name" value="BRCT"/>
    <property type="match status" value="1"/>
</dbReference>
<dbReference type="PANTHER" id="PTHR15375:SF26">
    <property type="entry name" value="PROTEIN CHIFFON"/>
    <property type="match status" value="1"/>
</dbReference>
<evidence type="ECO:0000256" key="3">
    <source>
        <dbReference type="ARBA" id="ARBA00022833"/>
    </source>
</evidence>
<keyword evidence="1" id="KW-0479">Metal-binding</keyword>
<feature type="compositionally biased region" description="Basic and acidic residues" evidence="5">
    <location>
        <begin position="406"/>
        <end position="419"/>
    </location>
</feature>
<keyword evidence="2 4" id="KW-0863">Zinc-finger</keyword>